<name>A0A2P6MRV7_9EUKA</name>
<keyword evidence="2" id="KW-0507">mRNA processing</keyword>
<feature type="compositionally biased region" description="Basic residues" evidence="7">
    <location>
        <begin position="521"/>
        <end position="535"/>
    </location>
</feature>
<evidence type="ECO:0000313" key="11">
    <source>
        <dbReference type="Proteomes" id="UP000241769"/>
    </source>
</evidence>
<keyword evidence="11" id="KW-1185">Reference proteome</keyword>
<feature type="coiled-coil region" evidence="6">
    <location>
        <begin position="291"/>
        <end position="318"/>
    </location>
</feature>
<comment type="caution">
    <text evidence="10">The sequence shown here is derived from an EMBL/GenBank/DDBJ whole genome shotgun (WGS) entry which is preliminary data.</text>
</comment>
<feature type="domain" description="WW" evidence="8">
    <location>
        <begin position="47"/>
        <end position="80"/>
    </location>
</feature>
<feature type="region of interest" description="Disordered" evidence="7">
    <location>
        <begin position="514"/>
        <end position="572"/>
    </location>
</feature>
<dbReference type="PROSITE" id="PS50020">
    <property type="entry name" value="WW_DOMAIN_2"/>
    <property type="match status" value="2"/>
</dbReference>
<dbReference type="GO" id="GO:0045292">
    <property type="term" value="P:mRNA cis splicing, via spliceosome"/>
    <property type="evidence" value="ECO:0007669"/>
    <property type="project" value="InterPro"/>
</dbReference>
<evidence type="ECO:0000256" key="5">
    <source>
        <dbReference type="ARBA" id="ARBA00023242"/>
    </source>
</evidence>
<dbReference type="InterPro" id="IPR039726">
    <property type="entry name" value="Prp40-like"/>
</dbReference>
<evidence type="ECO:0000259" key="9">
    <source>
        <dbReference type="PROSITE" id="PS51676"/>
    </source>
</evidence>
<proteinExistence type="predicted"/>
<evidence type="ECO:0000256" key="1">
    <source>
        <dbReference type="ARBA" id="ARBA00004123"/>
    </source>
</evidence>
<reference evidence="10 11" key="1">
    <citation type="journal article" date="2018" name="Genome Biol. Evol.">
        <title>Multiple Roots of Fruiting Body Formation in Amoebozoa.</title>
        <authorList>
            <person name="Hillmann F."/>
            <person name="Forbes G."/>
            <person name="Novohradska S."/>
            <person name="Ferling I."/>
            <person name="Riege K."/>
            <person name="Groth M."/>
            <person name="Westermann M."/>
            <person name="Marz M."/>
            <person name="Spaller T."/>
            <person name="Winckler T."/>
            <person name="Schaap P."/>
            <person name="Glockner G."/>
        </authorList>
    </citation>
    <scope>NUCLEOTIDE SEQUENCE [LARGE SCALE GENOMIC DNA]</scope>
    <source>
        <strain evidence="10 11">Jena</strain>
    </source>
</reference>
<evidence type="ECO:0000256" key="2">
    <source>
        <dbReference type="ARBA" id="ARBA00022664"/>
    </source>
</evidence>
<feature type="domain" description="FF" evidence="9">
    <location>
        <begin position="316"/>
        <end position="379"/>
    </location>
</feature>
<keyword evidence="5" id="KW-0539">Nucleus</keyword>
<dbReference type="PANTHER" id="PTHR11864:SF0">
    <property type="entry name" value="PRP40 PRE-MRNA PROCESSING FACTOR 40 HOMOLOG A (YEAST)"/>
    <property type="match status" value="1"/>
</dbReference>
<accession>A0A2P6MRV7</accession>
<dbReference type="SMART" id="SM00441">
    <property type="entry name" value="FF"/>
    <property type="match status" value="5"/>
</dbReference>
<dbReference type="FunFam" id="1.10.10.440:FF:000013">
    <property type="entry name" value="pre-mRNA-processing protein 40A isoform X1"/>
    <property type="match status" value="1"/>
</dbReference>
<dbReference type="GO" id="GO:0071004">
    <property type="term" value="C:U2-type prespliceosome"/>
    <property type="evidence" value="ECO:0007669"/>
    <property type="project" value="TreeGrafter"/>
</dbReference>
<feature type="domain" description="FF" evidence="9">
    <location>
        <begin position="455"/>
        <end position="509"/>
    </location>
</feature>
<dbReference type="Pfam" id="PF01846">
    <property type="entry name" value="FF"/>
    <property type="match status" value="3"/>
</dbReference>
<feature type="domain" description="WW" evidence="8">
    <location>
        <begin position="12"/>
        <end position="39"/>
    </location>
</feature>
<dbReference type="Gene3D" id="2.20.70.10">
    <property type="match status" value="2"/>
</dbReference>
<dbReference type="EMBL" id="MDYQ01000463">
    <property type="protein sequence ID" value="PRP74435.1"/>
    <property type="molecule type" value="Genomic_DNA"/>
</dbReference>
<dbReference type="InterPro" id="IPR036517">
    <property type="entry name" value="FF_domain_sf"/>
</dbReference>
<dbReference type="Proteomes" id="UP000241769">
    <property type="component" value="Unassembled WGS sequence"/>
</dbReference>
<dbReference type="Gene3D" id="1.10.10.440">
    <property type="entry name" value="FF domain"/>
    <property type="match status" value="5"/>
</dbReference>
<comment type="subcellular location">
    <subcellularLocation>
        <location evidence="1">Nucleus</location>
    </subcellularLocation>
</comment>
<dbReference type="PANTHER" id="PTHR11864">
    <property type="entry name" value="PRE-MRNA-PROCESSING PROTEIN PRP40"/>
    <property type="match status" value="1"/>
</dbReference>
<gene>
    <name evidence="10" type="ORF">PROFUN_06564</name>
</gene>
<evidence type="ECO:0000259" key="8">
    <source>
        <dbReference type="PROSITE" id="PS50020"/>
    </source>
</evidence>
<organism evidence="10 11">
    <name type="scientific">Planoprotostelium fungivorum</name>
    <dbReference type="NCBI Taxonomy" id="1890364"/>
    <lineage>
        <taxon>Eukaryota</taxon>
        <taxon>Amoebozoa</taxon>
        <taxon>Evosea</taxon>
        <taxon>Variosea</taxon>
        <taxon>Cavosteliida</taxon>
        <taxon>Cavosteliaceae</taxon>
        <taxon>Planoprotostelium</taxon>
    </lineage>
</organism>
<keyword evidence="4" id="KW-0508">mRNA splicing</keyword>
<evidence type="ECO:0000256" key="6">
    <source>
        <dbReference type="SAM" id="Coils"/>
    </source>
</evidence>
<dbReference type="InParanoid" id="A0A2P6MRV7"/>
<dbReference type="AlphaFoldDB" id="A0A2P6MRV7"/>
<dbReference type="FunCoup" id="A0A2P6MRV7">
    <property type="interactions" value="55"/>
</dbReference>
<evidence type="ECO:0000313" key="10">
    <source>
        <dbReference type="EMBL" id="PRP74435.1"/>
    </source>
</evidence>
<dbReference type="STRING" id="1890364.A0A2P6MRV7"/>
<dbReference type="CDD" id="cd00201">
    <property type="entry name" value="WW"/>
    <property type="match status" value="2"/>
</dbReference>
<dbReference type="GO" id="GO:0005685">
    <property type="term" value="C:U1 snRNP"/>
    <property type="evidence" value="ECO:0007669"/>
    <property type="project" value="TreeGrafter"/>
</dbReference>
<keyword evidence="6" id="KW-0175">Coiled coil</keyword>
<dbReference type="InterPro" id="IPR001202">
    <property type="entry name" value="WW_dom"/>
</dbReference>
<protein>
    <submittedName>
        <fullName evidence="10">Pre-mRNA-processing factor</fullName>
    </submittedName>
</protein>
<evidence type="ECO:0000256" key="3">
    <source>
        <dbReference type="ARBA" id="ARBA00022737"/>
    </source>
</evidence>
<evidence type="ECO:0000256" key="4">
    <source>
        <dbReference type="ARBA" id="ARBA00023187"/>
    </source>
</evidence>
<dbReference type="PROSITE" id="PS01159">
    <property type="entry name" value="WW_DOMAIN_1"/>
    <property type="match status" value="1"/>
</dbReference>
<dbReference type="GO" id="GO:0003723">
    <property type="term" value="F:RNA binding"/>
    <property type="evidence" value="ECO:0007669"/>
    <property type="project" value="TreeGrafter"/>
</dbReference>
<sequence>MSGSVGLTKGDWTEYFTDDRKKYYHNKKTNSTTWDKPLEFKSTEELAATPCVWKEFTHDSGRKYYYNSSTKTSVWEEPTEYKLIRDAQEIMRQKNGEPEIDDKPAPMSEKQKNAIFHQLLESKLVTSTWTWDMAMRAIINDERYGILPSLSEKKASFTEYVTNRKNHEREEQRKKTERQKEALFDMLRNCEHARPGASWRKVLSFIEFDPRLNPFTPQELPGLYDDFLYIWEREQKEQAAQARKENMQKLLSTFQADKTITWESVWRQVKAEYETNAAYQALDKNDRLTVFQDYMRDLERDEENRKRAEQTNNRVRSRKNREAFRRLLLECYQDGRLGLHTKWKDFQESIKSDERYLHMVEPTQTGSLPSELFGDFLDELEETFMKERKKIKEIVQELPVEFSVKMSEADFLAAISRHQLYQSLNPRFHSAFYLDFMDHLAEEEKRRVKAIESKKKHAEERFLDLLYDAHVKPATKWEEIRETISEKSAFQAIPTEEDRLRLFNDFVTVRHTEYEGGDREKRHKKEKKHKSHKRHRDDDRDRRRDDRKRRASHDRRSSSPPAEMEEGESRIE</sequence>
<dbReference type="InterPro" id="IPR036020">
    <property type="entry name" value="WW_dom_sf"/>
</dbReference>
<dbReference type="Pfam" id="PF00397">
    <property type="entry name" value="WW"/>
    <property type="match status" value="2"/>
</dbReference>
<dbReference type="InterPro" id="IPR002713">
    <property type="entry name" value="FF_domain"/>
</dbReference>
<dbReference type="SUPFAM" id="SSF81698">
    <property type="entry name" value="FF domain"/>
    <property type="match status" value="5"/>
</dbReference>
<dbReference type="SUPFAM" id="SSF51045">
    <property type="entry name" value="WW domain"/>
    <property type="match status" value="2"/>
</dbReference>
<evidence type="ECO:0000256" key="7">
    <source>
        <dbReference type="SAM" id="MobiDB-lite"/>
    </source>
</evidence>
<dbReference type="SMART" id="SM00456">
    <property type="entry name" value="WW"/>
    <property type="match status" value="2"/>
</dbReference>
<dbReference type="OrthoDB" id="187617at2759"/>
<dbReference type="PROSITE" id="PS51676">
    <property type="entry name" value="FF"/>
    <property type="match status" value="2"/>
</dbReference>
<keyword evidence="3" id="KW-0677">Repeat</keyword>